<dbReference type="OrthoDB" id="4062651at2759"/>
<protein>
    <recommendedName>
        <fullName evidence="4">Protein kinase domain-containing protein</fullName>
    </recommendedName>
</protein>
<reference evidence="2 3" key="1">
    <citation type="submission" date="2016-10" db="EMBL/GenBank/DDBJ databases">
        <title>Genome sequence of the ascomycete fungus Penicillium subrubescens.</title>
        <authorList>
            <person name="De Vries R.P."/>
            <person name="Peng M."/>
            <person name="Dilokpimol A."/>
            <person name="Hilden K."/>
            <person name="Makela M.R."/>
            <person name="Grigoriev I."/>
            <person name="Riley R."/>
            <person name="Granchi Z."/>
        </authorList>
    </citation>
    <scope>NUCLEOTIDE SEQUENCE [LARGE SCALE GENOMIC DNA]</scope>
    <source>
        <strain evidence="2 3">CBS 132785</strain>
    </source>
</reference>
<dbReference type="AlphaFoldDB" id="A0A1Q5TQM2"/>
<accession>A0A1Q5TQM2</accession>
<feature type="compositionally biased region" description="Basic and acidic residues" evidence="1">
    <location>
        <begin position="135"/>
        <end position="148"/>
    </location>
</feature>
<feature type="region of interest" description="Disordered" evidence="1">
    <location>
        <begin position="135"/>
        <end position="154"/>
    </location>
</feature>
<dbReference type="SUPFAM" id="SSF56112">
    <property type="entry name" value="Protein kinase-like (PK-like)"/>
    <property type="match status" value="1"/>
</dbReference>
<feature type="compositionally biased region" description="Polar residues" evidence="1">
    <location>
        <begin position="230"/>
        <end position="239"/>
    </location>
</feature>
<organism evidence="2 3">
    <name type="scientific">Penicillium subrubescens</name>
    <dbReference type="NCBI Taxonomy" id="1316194"/>
    <lineage>
        <taxon>Eukaryota</taxon>
        <taxon>Fungi</taxon>
        <taxon>Dikarya</taxon>
        <taxon>Ascomycota</taxon>
        <taxon>Pezizomycotina</taxon>
        <taxon>Eurotiomycetes</taxon>
        <taxon>Eurotiomycetidae</taxon>
        <taxon>Eurotiales</taxon>
        <taxon>Aspergillaceae</taxon>
        <taxon>Penicillium</taxon>
    </lineage>
</organism>
<dbReference type="Proteomes" id="UP000186955">
    <property type="component" value="Unassembled WGS sequence"/>
</dbReference>
<comment type="caution">
    <text evidence="2">The sequence shown here is derived from an EMBL/GenBank/DDBJ whole genome shotgun (WGS) entry which is preliminary data.</text>
</comment>
<evidence type="ECO:0000313" key="3">
    <source>
        <dbReference type="Proteomes" id="UP000186955"/>
    </source>
</evidence>
<dbReference type="InterPro" id="IPR011009">
    <property type="entry name" value="Kinase-like_dom_sf"/>
</dbReference>
<dbReference type="EMBL" id="MNBE01000625">
    <property type="protein sequence ID" value="OKP02523.1"/>
    <property type="molecule type" value="Genomic_DNA"/>
</dbReference>
<evidence type="ECO:0008006" key="4">
    <source>
        <dbReference type="Google" id="ProtNLM"/>
    </source>
</evidence>
<evidence type="ECO:0000256" key="1">
    <source>
        <dbReference type="SAM" id="MobiDB-lite"/>
    </source>
</evidence>
<sequence length="239" mass="27541">MVVTKVEKLESLSLRLEWMNDLAQAVTFWESLSLAHGDLRPENILLDRNRLKLSEFQFAISSIYYLINYGFEVDGDRCLAEDPYDHGHKVVDLLWDKEFPKLDGNPLINDIIDKYWHNQCVKVADLAAHTKKLLHEGPDKSGESRSDENELQASNSVRIPMEMTTISSWRMIMGYFIRGLWYAIRNWWTFALQNTHRDVATAERADGESSNPVDEKNPPLEEVLPGPRATWSSTASFLR</sequence>
<keyword evidence="3" id="KW-1185">Reference proteome</keyword>
<feature type="region of interest" description="Disordered" evidence="1">
    <location>
        <begin position="201"/>
        <end position="239"/>
    </location>
</feature>
<evidence type="ECO:0000313" key="2">
    <source>
        <dbReference type="EMBL" id="OKP02523.1"/>
    </source>
</evidence>
<dbReference type="Gene3D" id="1.10.510.10">
    <property type="entry name" value="Transferase(Phosphotransferase) domain 1"/>
    <property type="match status" value="1"/>
</dbReference>
<feature type="compositionally biased region" description="Basic and acidic residues" evidence="1">
    <location>
        <begin position="201"/>
        <end position="219"/>
    </location>
</feature>
<proteinExistence type="predicted"/>
<dbReference type="STRING" id="1316194.A0A1Q5TQM2"/>
<name>A0A1Q5TQM2_9EURO</name>
<gene>
    <name evidence="2" type="ORF">PENSUB_7056</name>
</gene>